<evidence type="ECO:0000259" key="8">
    <source>
        <dbReference type="PROSITE" id="PS00028"/>
    </source>
</evidence>
<dbReference type="Gene3D" id="1.25.40.20">
    <property type="entry name" value="Ankyrin repeat-containing domain"/>
    <property type="match status" value="2"/>
</dbReference>
<dbReference type="PROSITE" id="PS00028">
    <property type="entry name" value="ZINC_FINGER_C2H2_1"/>
    <property type="match status" value="1"/>
</dbReference>
<feature type="domain" description="C2H2-type" evidence="8">
    <location>
        <begin position="693"/>
        <end position="714"/>
    </location>
</feature>
<dbReference type="PANTHER" id="PTHR24198">
    <property type="entry name" value="ANKYRIN REPEAT AND PROTEIN KINASE DOMAIN-CONTAINING PROTEIN"/>
    <property type="match status" value="1"/>
</dbReference>
<name>A0A2K0T7N0_9HYPO</name>
<keyword evidence="3" id="KW-0863">Zinc-finger</keyword>
<dbReference type="PANTHER" id="PTHR24198:SF165">
    <property type="entry name" value="ANKYRIN REPEAT-CONTAINING PROTEIN-RELATED"/>
    <property type="match status" value="1"/>
</dbReference>
<dbReference type="EMBL" id="MTYH01000057">
    <property type="protein sequence ID" value="PNP41529.1"/>
    <property type="molecule type" value="Genomic_DNA"/>
</dbReference>
<dbReference type="SMART" id="SM00248">
    <property type="entry name" value="ANK"/>
    <property type="match status" value="16"/>
</dbReference>
<dbReference type="Gene3D" id="3.30.60.90">
    <property type="match status" value="1"/>
</dbReference>
<feature type="repeat" description="ANK" evidence="6">
    <location>
        <begin position="586"/>
        <end position="618"/>
    </location>
</feature>
<evidence type="ECO:0000313" key="9">
    <source>
        <dbReference type="EMBL" id="PNP41529.1"/>
    </source>
</evidence>
<feature type="repeat" description="ANK" evidence="6">
    <location>
        <begin position="407"/>
        <end position="439"/>
    </location>
</feature>
<dbReference type="AlphaFoldDB" id="A0A2K0T7N0"/>
<dbReference type="Pfam" id="PF12796">
    <property type="entry name" value="Ank_2"/>
    <property type="match status" value="3"/>
</dbReference>
<evidence type="ECO:0000256" key="6">
    <source>
        <dbReference type="PROSITE-ProRule" id="PRU00023"/>
    </source>
</evidence>
<feature type="compositionally biased region" description="Polar residues" evidence="7">
    <location>
        <begin position="731"/>
        <end position="749"/>
    </location>
</feature>
<keyword evidence="1" id="KW-0479">Metal-binding</keyword>
<evidence type="ECO:0000313" key="10">
    <source>
        <dbReference type="Proteomes" id="UP000236546"/>
    </source>
</evidence>
<feature type="region of interest" description="Disordered" evidence="7">
    <location>
        <begin position="731"/>
        <end position="757"/>
    </location>
</feature>
<organism evidence="9 10">
    <name type="scientific">Trichoderma gamsii</name>
    <dbReference type="NCBI Taxonomy" id="398673"/>
    <lineage>
        <taxon>Eukaryota</taxon>
        <taxon>Fungi</taxon>
        <taxon>Dikarya</taxon>
        <taxon>Ascomycota</taxon>
        <taxon>Pezizomycotina</taxon>
        <taxon>Sordariomycetes</taxon>
        <taxon>Hypocreomycetidae</taxon>
        <taxon>Hypocreales</taxon>
        <taxon>Hypocreaceae</taxon>
        <taxon>Trichoderma</taxon>
    </lineage>
</organism>
<feature type="repeat" description="ANK" evidence="6">
    <location>
        <begin position="129"/>
        <end position="161"/>
    </location>
</feature>
<gene>
    <name evidence="9" type="ORF">TGAMA5MH_06630</name>
</gene>
<dbReference type="PROSITE" id="PS50297">
    <property type="entry name" value="ANK_REP_REGION"/>
    <property type="match status" value="6"/>
</dbReference>
<evidence type="ECO:0000256" key="7">
    <source>
        <dbReference type="SAM" id="MobiDB-lite"/>
    </source>
</evidence>
<dbReference type="InterPro" id="IPR002110">
    <property type="entry name" value="Ankyrin_rpt"/>
</dbReference>
<dbReference type="PROSITE" id="PS50088">
    <property type="entry name" value="ANK_REPEAT"/>
    <property type="match status" value="6"/>
</dbReference>
<keyword evidence="4" id="KW-0862">Zinc</keyword>
<dbReference type="Proteomes" id="UP000236546">
    <property type="component" value="Unassembled WGS sequence"/>
</dbReference>
<proteinExistence type="predicted"/>
<feature type="repeat" description="ANK" evidence="6">
    <location>
        <begin position="268"/>
        <end position="300"/>
    </location>
</feature>
<dbReference type="InterPro" id="IPR013087">
    <property type="entry name" value="Znf_C2H2_type"/>
</dbReference>
<evidence type="ECO:0000256" key="2">
    <source>
        <dbReference type="ARBA" id="ARBA00022737"/>
    </source>
</evidence>
<dbReference type="SUPFAM" id="SSF48403">
    <property type="entry name" value="Ankyrin repeat"/>
    <property type="match status" value="2"/>
</dbReference>
<dbReference type="SUPFAM" id="SSF57850">
    <property type="entry name" value="RING/U-box"/>
    <property type="match status" value="1"/>
</dbReference>
<dbReference type="OrthoDB" id="341259at2759"/>
<evidence type="ECO:0000256" key="5">
    <source>
        <dbReference type="ARBA" id="ARBA00023043"/>
    </source>
</evidence>
<sequence length="778" mass="85854">MILEAGGKLTYTNEPGQAITQLAVDNYTHKAADILIRAGADFNGSEKDSTHKTGLKPPLIIAAKLAVTNNNIEIARLLLEEEQKPDLDAHPPGEQKLLMRAIDTGNAELVSMLAEYGVEVEFVDPNGGAYSTPLSRACSVGNLGILKSLLEKNADINYTGGVSESPLFAAIFSGNDEIATYLLQDRRIDVHWARNDGVNALMAAFAKPGTVRELLERGISIDHYSSWGTILHLAAPHWPKTLKVLLEHDPKPDLERVCGEDMEVESDIGCTPLQIACQYQTPECIELLLNAGADAKFRNKNGMDALDILLQANNYSKNNEQCLRLILSKSDQFNPDYVSSKGQTRLHAIKKRTPVAIVRLLVNAKVPLHRPDNDGHTPLAIAIRKGNMSVAKYLINRGASVNVYSPNFGSILHLAVAKGAIGFVKLLIESGANCQAVDPKYGASVLYTALGINNSSELLRMVKYLVDEVKLPIDKVGGEFSYPIIRAADMTRTDHTTGIKMLKFLIRRKARLDVADRQGRRAVHLSCTSRHADSIKLLVEAGAEVDVKDKFGRMPIHFAASSPSNSCVEYLLETQKHMDINVADHDGWTPLLWAARSGHASTITRLIAEKADVWVRGRDDEAGSGWSALKLMNFSGRTTALREELKPKELIRIDDDGEEEEWNDDLHDVRAGNKKNFACKSCLVSIIGLAWKCIECPNNFSLCFKCHRHRSDIHDLKHTFQKIKPLFDPGSSSTYRKSTANKNGEQENSGVDEADADVADQEEFDLNDLDDLNLDAYY</sequence>
<dbReference type="InterPro" id="IPR043145">
    <property type="entry name" value="Znf_ZZ_sf"/>
</dbReference>
<protein>
    <recommendedName>
        <fullName evidence="8">C2H2-type domain-containing protein</fullName>
    </recommendedName>
</protein>
<comment type="caution">
    <text evidence="9">The sequence shown here is derived from an EMBL/GenBank/DDBJ whole genome shotgun (WGS) entry which is preliminary data.</text>
</comment>
<feature type="repeat" description="ANK" evidence="6">
    <location>
        <begin position="518"/>
        <end position="550"/>
    </location>
</feature>
<dbReference type="CDD" id="cd02249">
    <property type="entry name" value="ZZ"/>
    <property type="match status" value="1"/>
</dbReference>
<keyword evidence="5 6" id="KW-0040">ANK repeat</keyword>
<dbReference type="Pfam" id="PF00023">
    <property type="entry name" value="Ank"/>
    <property type="match status" value="2"/>
</dbReference>
<evidence type="ECO:0000256" key="4">
    <source>
        <dbReference type="ARBA" id="ARBA00022833"/>
    </source>
</evidence>
<dbReference type="GO" id="GO:0008270">
    <property type="term" value="F:zinc ion binding"/>
    <property type="evidence" value="ECO:0007669"/>
    <property type="project" value="UniProtKB-KW"/>
</dbReference>
<keyword evidence="2" id="KW-0677">Repeat</keyword>
<dbReference type="InterPro" id="IPR036770">
    <property type="entry name" value="Ankyrin_rpt-contain_sf"/>
</dbReference>
<reference evidence="9 10" key="1">
    <citation type="submission" date="2017-02" db="EMBL/GenBank/DDBJ databases">
        <title>Genomes of Trichoderma spp. with biocontrol activity.</title>
        <authorList>
            <person name="Gardiner D."/>
            <person name="Kazan K."/>
            <person name="Vos C."/>
            <person name="Harvey P."/>
        </authorList>
    </citation>
    <scope>NUCLEOTIDE SEQUENCE [LARGE SCALE GENOMIC DNA]</scope>
    <source>
        <strain evidence="9 10">A5MH</strain>
    </source>
</reference>
<feature type="repeat" description="ANK" evidence="6">
    <location>
        <begin position="374"/>
        <end position="406"/>
    </location>
</feature>
<evidence type="ECO:0000256" key="3">
    <source>
        <dbReference type="ARBA" id="ARBA00022771"/>
    </source>
</evidence>
<accession>A0A2K0T7N0</accession>
<evidence type="ECO:0000256" key="1">
    <source>
        <dbReference type="ARBA" id="ARBA00022723"/>
    </source>
</evidence>